<dbReference type="InterPro" id="IPR045170">
    <property type="entry name" value="MTOX"/>
</dbReference>
<evidence type="ECO:0000256" key="8">
    <source>
        <dbReference type="ARBA" id="ARBA00052742"/>
    </source>
</evidence>
<feature type="domain" description="FAD dependent oxidoreductase" evidence="14">
    <location>
        <begin position="8"/>
        <end position="362"/>
    </location>
</feature>
<comment type="cofactor">
    <cofactor evidence="1">
        <name>FAD</name>
        <dbReference type="ChEBI" id="CHEBI:57692"/>
    </cofactor>
</comment>
<comment type="caution">
    <text evidence="15">The sequence shown here is derived from an EMBL/GenBank/DDBJ whole genome shotgun (WGS) entry which is preliminary data.</text>
</comment>
<gene>
    <name evidence="15" type="ORF">D4764_12G0011700</name>
</gene>
<evidence type="ECO:0000256" key="11">
    <source>
        <dbReference type="ARBA" id="ARBA00070200"/>
    </source>
</evidence>
<evidence type="ECO:0000256" key="1">
    <source>
        <dbReference type="ARBA" id="ARBA00001974"/>
    </source>
</evidence>
<name>A0A5C6PHQ0_9TELE</name>
<dbReference type="EMBL" id="RHFK02000004">
    <property type="protein sequence ID" value="TWW77780.1"/>
    <property type="molecule type" value="Genomic_DNA"/>
</dbReference>
<dbReference type="EC" id="1.5.3.1" evidence="3"/>
<evidence type="ECO:0000256" key="9">
    <source>
        <dbReference type="ARBA" id="ARBA00055924"/>
    </source>
</evidence>
<dbReference type="FunFam" id="3.50.50.60:FF:000189">
    <property type="entry name" value="Monomeric sarcosine oxidase"/>
    <property type="match status" value="1"/>
</dbReference>
<dbReference type="GO" id="GO:0050660">
    <property type="term" value="F:flavin adenine dinucleotide binding"/>
    <property type="evidence" value="ECO:0007669"/>
    <property type="project" value="InterPro"/>
</dbReference>
<keyword evidence="16" id="KW-1185">Reference proteome</keyword>
<evidence type="ECO:0000259" key="14">
    <source>
        <dbReference type="Pfam" id="PF01266"/>
    </source>
</evidence>
<dbReference type="InterPro" id="IPR036188">
    <property type="entry name" value="FAD/NAD-bd_sf"/>
</dbReference>
<dbReference type="AlphaFoldDB" id="A0A5C6PHQ0"/>
<accession>A0A5C6PHQ0</accession>
<evidence type="ECO:0000256" key="2">
    <source>
        <dbReference type="ARBA" id="ARBA00010989"/>
    </source>
</evidence>
<dbReference type="NCBIfam" id="NF008425">
    <property type="entry name" value="PRK11259.1"/>
    <property type="match status" value="1"/>
</dbReference>
<dbReference type="PANTHER" id="PTHR10961">
    <property type="entry name" value="PEROXISOMAL SARCOSINE OXIDASE"/>
    <property type="match status" value="1"/>
</dbReference>
<dbReference type="GO" id="GO:0005777">
    <property type="term" value="C:peroxisome"/>
    <property type="evidence" value="ECO:0007669"/>
    <property type="project" value="TreeGrafter"/>
</dbReference>
<sequence>MSTSDLYDCVVIGAGVQGSFTAYELAKRRKRTVLLEQFLLPHTRGSSHGQTRIIRKAYEQDFYIPMMHQAYQLWAQLERETGVKLYRQTGLLVMGPPDSHAYQQTKATMLRNQIPLVPLSRGNFSQHIPNVNLPEGNEALVDVGAGILYADRALKTARDQFEKLGGVIRDNEAVTGVEPGAVVTVTTAAGVYRAKSVVITVGAWANRVLAQTGLQLPLEVMRMKVCYWREKVPGTYDANNRFPCFILTEGEESEHHIYGLPSHEYPGLVKVCNHIGVRTDPDQRDRDASGWDVEVLKRFVARVLPGLVPEPAVVETCMYTMTPDSHFVLDRHPAHSNIVIGAGFSGHGFKFGPLIGKLLCELSQGEEPSHDLSPFRIARFRQKIKSAL</sequence>
<dbReference type="GO" id="GO:0033514">
    <property type="term" value="P:L-lysine catabolic process to acetyl-CoA via L-pipecolate"/>
    <property type="evidence" value="ECO:0007669"/>
    <property type="project" value="TreeGrafter"/>
</dbReference>
<dbReference type="EC" id="1.5.3.7" evidence="10"/>
<evidence type="ECO:0000256" key="7">
    <source>
        <dbReference type="ARBA" id="ARBA00051859"/>
    </source>
</evidence>
<dbReference type="Gene3D" id="3.30.9.10">
    <property type="entry name" value="D-Amino Acid Oxidase, subunit A, domain 2"/>
    <property type="match status" value="1"/>
</dbReference>
<evidence type="ECO:0000256" key="10">
    <source>
        <dbReference type="ARBA" id="ARBA00066548"/>
    </source>
</evidence>
<keyword evidence="6" id="KW-0560">Oxidoreductase</keyword>
<reference evidence="15 16" key="1">
    <citation type="submission" date="2019-04" db="EMBL/GenBank/DDBJ databases">
        <title>Chromosome genome assembly for Takifugu flavidus.</title>
        <authorList>
            <person name="Xiao S."/>
        </authorList>
    </citation>
    <scope>NUCLEOTIDE SEQUENCE [LARGE SCALE GENOMIC DNA]</scope>
    <source>
        <strain evidence="15">HTHZ2018</strain>
        <tissue evidence="15">Muscle</tissue>
    </source>
</reference>
<dbReference type="InterPro" id="IPR006076">
    <property type="entry name" value="FAD-dep_OxRdtase"/>
</dbReference>
<dbReference type="PANTHER" id="PTHR10961:SF46">
    <property type="entry name" value="PEROXISOMAL SARCOSINE OXIDASE"/>
    <property type="match status" value="1"/>
</dbReference>
<evidence type="ECO:0000313" key="15">
    <source>
        <dbReference type="EMBL" id="TWW77780.1"/>
    </source>
</evidence>
<evidence type="ECO:0000256" key="3">
    <source>
        <dbReference type="ARBA" id="ARBA00012769"/>
    </source>
</evidence>
<dbReference type="SUPFAM" id="SSF51905">
    <property type="entry name" value="FAD/NAD(P)-binding domain"/>
    <property type="match status" value="1"/>
</dbReference>
<protein>
    <recommendedName>
        <fullName evidence="11">Peroxisomal sarcosine oxidase</fullName>
        <ecNumber evidence="3">1.5.3.1</ecNumber>
        <ecNumber evidence="10">1.5.3.7</ecNumber>
    </recommendedName>
    <alternativeName>
        <fullName evidence="12">L-pipecolate oxidase</fullName>
    </alternativeName>
    <alternativeName>
        <fullName evidence="13">L-pipecolic acid oxidase</fullName>
    </alternativeName>
</protein>
<keyword evidence="4" id="KW-0285">Flavoprotein</keyword>
<dbReference type="SUPFAM" id="SSF54373">
    <property type="entry name" value="FAD-linked reductases, C-terminal domain"/>
    <property type="match status" value="1"/>
</dbReference>
<comment type="function">
    <text evidence="9">Metabolizes sarcosine, L-pipecolic acid and L-proline.</text>
</comment>
<keyword evidence="5" id="KW-0274">FAD</keyword>
<evidence type="ECO:0000256" key="12">
    <source>
        <dbReference type="ARBA" id="ARBA00082030"/>
    </source>
</evidence>
<evidence type="ECO:0000313" key="16">
    <source>
        <dbReference type="Proteomes" id="UP000324091"/>
    </source>
</evidence>
<comment type="similarity">
    <text evidence="2">Belongs to the MSOX/MTOX family.</text>
</comment>
<evidence type="ECO:0000256" key="5">
    <source>
        <dbReference type="ARBA" id="ARBA00022827"/>
    </source>
</evidence>
<dbReference type="Pfam" id="PF01266">
    <property type="entry name" value="DAO"/>
    <property type="match status" value="1"/>
</dbReference>
<organism evidence="15 16">
    <name type="scientific">Takifugu flavidus</name>
    <name type="common">sansaifugu</name>
    <dbReference type="NCBI Taxonomy" id="433684"/>
    <lineage>
        <taxon>Eukaryota</taxon>
        <taxon>Metazoa</taxon>
        <taxon>Chordata</taxon>
        <taxon>Craniata</taxon>
        <taxon>Vertebrata</taxon>
        <taxon>Euteleostomi</taxon>
        <taxon>Actinopterygii</taxon>
        <taxon>Neopterygii</taxon>
        <taxon>Teleostei</taxon>
        <taxon>Neoteleostei</taxon>
        <taxon>Acanthomorphata</taxon>
        <taxon>Eupercaria</taxon>
        <taxon>Tetraodontiformes</taxon>
        <taxon>Tetradontoidea</taxon>
        <taxon>Tetraodontidae</taxon>
        <taxon>Takifugu</taxon>
    </lineage>
</organism>
<dbReference type="GO" id="GO:0050031">
    <property type="term" value="F:L-pipecolate oxidase activity"/>
    <property type="evidence" value="ECO:0007669"/>
    <property type="project" value="UniProtKB-EC"/>
</dbReference>
<evidence type="ECO:0000256" key="6">
    <source>
        <dbReference type="ARBA" id="ARBA00023002"/>
    </source>
</evidence>
<dbReference type="Proteomes" id="UP000324091">
    <property type="component" value="Chromosome 12"/>
</dbReference>
<proteinExistence type="inferred from homology"/>
<dbReference type="GO" id="GO:0008115">
    <property type="term" value="F:sarcosine oxidase activity"/>
    <property type="evidence" value="ECO:0007669"/>
    <property type="project" value="UniProtKB-EC"/>
</dbReference>
<evidence type="ECO:0000256" key="13">
    <source>
        <dbReference type="ARBA" id="ARBA00082118"/>
    </source>
</evidence>
<dbReference type="Gene3D" id="3.50.50.60">
    <property type="entry name" value="FAD/NAD(P)-binding domain"/>
    <property type="match status" value="1"/>
</dbReference>
<evidence type="ECO:0000256" key="4">
    <source>
        <dbReference type="ARBA" id="ARBA00022630"/>
    </source>
</evidence>
<comment type="catalytic activity">
    <reaction evidence="8">
        <text>sarcosine + O2 + H2O = formaldehyde + glycine + H2O2</text>
        <dbReference type="Rhea" id="RHEA:13313"/>
        <dbReference type="ChEBI" id="CHEBI:15377"/>
        <dbReference type="ChEBI" id="CHEBI:15379"/>
        <dbReference type="ChEBI" id="CHEBI:16240"/>
        <dbReference type="ChEBI" id="CHEBI:16842"/>
        <dbReference type="ChEBI" id="CHEBI:57305"/>
        <dbReference type="ChEBI" id="CHEBI:57433"/>
        <dbReference type="EC" id="1.5.3.1"/>
    </reaction>
</comment>
<comment type="catalytic activity">
    <reaction evidence="7">
        <text>L-pipecolate + O2 = L-1-piperideine-6-carboxylate + H2O2 + H(+)</text>
        <dbReference type="Rhea" id="RHEA:11992"/>
        <dbReference type="ChEBI" id="CHEBI:15378"/>
        <dbReference type="ChEBI" id="CHEBI:15379"/>
        <dbReference type="ChEBI" id="CHEBI:16240"/>
        <dbReference type="ChEBI" id="CHEBI:58769"/>
        <dbReference type="ChEBI" id="CHEBI:61185"/>
        <dbReference type="EC" id="1.5.3.7"/>
    </reaction>
</comment>